<feature type="transmembrane region" description="Helical" evidence="7">
    <location>
        <begin position="94"/>
        <end position="114"/>
    </location>
</feature>
<feature type="transmembrane region" description="Helical" evidence="7">
    <location>
        <begin position="224"/>
        <end position="248"/>
    </location>
</feature>
<accession>A0A1J5NQ92</accession>
<dbReference type="Pfam" id="PF03649">
    <property type="entry name" value="UPF0014"/>
    <property type="match status" value="1"/>
</dbReference>
<keyword evidence="5 7" id="KW-0472">Membrane</keyword>
<feature type="region of interest" description="Disordered" evidence="6">
    <location>
        <begin position="255"/>
        <end position="305"/>
    </location>
</feature>
<name>A0A1J5NQ92_NEOTH</name>
<dbReference type="PANTHER" id="PTHR30028">
    <property type="entry name" value="UPF0014 INNER MEMBRANE PROTEIN YBBM-RELATED"/>
    <property type="match status" value="1"/>
</dbReference>
<evidence type="ECO:0000256" key="2">
    <source>
        <dbReference type="ARBA" id="ARBA00005268"/>
    </source>
</evidence>
<dbReference type="InterPro" id="IPR005226">
    <property type="entry name" value="UPF0014_fam"/>
</dbReference>
<comment type="caution">
    <text evidence="8">The sequence shown here is derived from an EMBL/GenBank/DDBJ whole genome shotgun (WGS) entry which is preliminary data.</text>
</comment>
<feature type="transmembrane region" description="Helical" evidence="7">
    <location>
        <begin position="6"/>
        <end position="27"/>
    </location>
</feature>
<comment type="similarity">
    <text evidence="2">Belongs to the UPF0014 family.</text>
</comment>
<comment type="subcellular location">
    <subcellularLocation>
        <location evidence="1">Membrane</location>
        <topology evidence="1">Multi-pass membrane protein</topology>
    </subcellularLocation>
</comment>
<dbReference type="Proteomes" id="UP000182811">
    <property type="component" value="Unassembled WGS sequence"/>
</dbReference>
<keyword evidence="3 7" id="KW-0812">Transmembrane</keyword>
<evidence type="ECO:0000313" key="8">
    <source>
        <dbReference type="EMBL" id="OIQ60424.1"/>
    </source>
</evidence>
<reference evidence="8 9" key="1">
    <citation type="submission" date="2016-08" db="EMBL/GenBank/DDBJ databases">
        <title>Genome-based comparison of Moorella thermoacetic strains.</title>
        <authorList>
            <person name="Poehlein A."/>
            <person name="Bengelsdorf F.R."/>
            <person name="Esser C."/>
            <person name="Duerre P."/>
            <person name="Daniel R."/>
        </authorList>
    </citation>
    <scope>NUCLEOTIDE SEQUENCE [LARGE SCALE GENOMIC DNA]</scope>
    <source>
        <strain evidence="8 9">DSM 21394</strain>
    </source>
</reference>
<dbReference type="AlphaFoldDB" id="A0A1J5NQ92"/>
<evidence type="ECO:0000256" key="7">
    <source>
        <dbReference type="SAM" id="Phobius"/>
    </source>
</evidence>
<evidence type="ECO:0000256" key="5">
    <source>
        <dbReference type="ARBA" id="ARBA00023136"/>
    </source>
</evidence>
<dbReference type="EMBL" id="MDDC01000005">
    <property type="protein sequence ID" value="OIQ60424.1"/>
    <property type="molecule type" value="Genomic_DNA"/>
</dbReference>
<organism evidence="8 9">
    <name type="scientific">Neomoorella thermoacetica</name>
    <name type="common">Clostridium thermoaceticum</name>
    <dbReference type="NCBI Taxonomy" id="1525"/>
    <lineage>
        <taxon>Bacteria</taxon>
        <taxon>Bacillati</taxon>
        <taxon>Bacillota</taxon>
        <taxon>Clostridia</taxon>
        <taxon>Neomoorellales</taxon>
        <taxon>Neomoorellaceae</taxon>
        <taxon>Neomoorella</taxon>
    </lineage>
</organism>
<feature type="transmembrane region" description="Helical" evidence="7">
    <location>
        <begin position="184"/>
        <end position="203"/>
    </location>
</feature>
<evidence type="ECO:0000256" key="3">
    <source>
        <dbReference type="ARBA" id="ARBA00022692"/>
    </source>
</evidence>
<feature type="transmembrane region" description="Helical" evidence="7">
    <location>
        <begin position="63"/>
        <end position="82"/>
    </location>
</feature>
<sequence length="305" mass="32936">MQYINIGHGDLVLALVLVGITLAVSLWQRLDLHGDLFIGTLRTFIQLTAVGYLLQVIFNLNRWYLVILALGIMLLVAAANAYRRQQERWPGLFFIMLLAIALGGIITLAIVIGIVLKVKPWYQPQYIIPIAGMILGNAMIGAALAVNRLTGEIKAHRGEIEAALSLGATAYLAVLPYLRSALRAAMLPTISTMMTVGIVQLPGMMSGQIIAGASPAAAVRYQVVVTYMVAAATALTTITATLLAYRYYFTPSHQLKPPEQNNKTKKQKGKPDLPRGVRGLLRRGIKGGGDAAGAKTVDSKSVKFN</sequence>
<dbReference type="GO" id="GO:0005886">
    <property type="term" value="C:plasma membrane"/>
    <property type="evidence" value="ECO:0007669"/>
    <property type="project" value="TreeGrafter"/>
</dbReference>
<dbReference type="PANTHER" id="PTHR30028:SF0">
    <property type="entry name" value="PROTEIN ALUMINUM SENSITIVE 3"/>
    <property type="match status" value="1"/>
</dbReference>
<gene>
    <name evidence="8" type="primary">fetB</name>
    <name evidence="8" type="ORF">MOTE_08300</name>
</gene>
<keyword evidence="4 7" id="KW-1133">Transmembrane helix</keyword>
<evidence type="ECO:0000256" key="6">
    <source>
        <dbReference type="SAM" id="MobiDB-lite"/>
    </source>
</evidence>
<evidence type="ECO:0000256" key="1">
    <source>
        <dbReference type="ARBA" id="ARBA00004141"/>
    </source>
</evidence>
<feature type="transmembrane region" description="Helical" evidence="7">
    <location>
        <begin position="39"/>
        <end position="57"/>
    </location>
</feature>
<evidence type="ECO:0000256" key="4">
    <source>
        <dbReference type="ARBA" id="ARBA00022989"/>
    </source>
</evidence>
<protein>
    <submittedName>
        <fullName evidence="8">Putative iron export permease protein FetB</fullName>
    </submittedName>
</protein>
<proteinExistence type="inferred from homology"/>
<evidence type="ECO:0000313" key="9">
    <source>
        <dbReference type="Proteomes" id="UP000182811"/>
    </source>
</evidence>
<feature type="transmembrane region" description="Helical" evidence="7">
    <location>
        <begin position="126"/>
        <end position="146"/>
    </location>
</feature>